<reference evidence="1" key="2">
    <citation type="submission" date="2023-05" db="EMBL/GenBank/DDBJ databases">
        <authorList>
            <consortium name="Lawrence Berkeley National Laboratory"/>
            <person name="Steindorff A."/>
            <person name="Hensen N."/>
            <person name="Bonometti L."/>
            <person name="Westerberg I."/>
            <person name="Brannstrom I.O."/>
            <person name="Guillou S."/>
            <person name="Cros-Aarteil S."/>
            <person name="Calhoun S."/>
            <person name="Haridas S."/>
            <person name="Kuo A."/>
            <person name="Mondo S."/>
            <person name="Pangilinan J."/>
            <person name="Riley R."/>
            <person name="Labutti K."/>
            <person name="Andreopoulos B."/>
            <person name="Lipzen A."/>
            <person name="Chen C."/>
            <person name="Yanf M."/>
            <person name="Daum C."/>
            <person name="Ng V."/>
            <person name="Clum A."/>
            <person name="Ohm R."/>
            <person name="Martin F."/>
            <person name="Silar P."/>
            <person name="Natvig D."/>
            <person name="Lalanne C."/>
            <person name="Gautier V."/>
            <person name="Ament-Velasquez S.L."/>
            <person name="Kruys A."/>
            <person name="Hutchinson M.I."/>
            <person name="Powell A.J."/>
            <person name="Barry K."/>
            <person name="Miller A.N."/>
            <person name="Grigoriev I.V."/>
            <person name="Debuchy R."/>
            <person name="Gladieux P."/>
            <person name="Thoren M.H."/>
            <person name="Johannesson H."/>
        </authorList>
    </citation>
    <scope>NUCLEOTIDE SEQUENCE</scope>
    <source>
        <strain evidence="1">CBS 892.96</strain>
    </source>
</reference>
<protein>
    <recommendedName>
        <fullName evidence="3">Carboxylesterase</fullName>
    </recommendedName>
</protein>
<keyword evidence="2" id="KW-1185">Reference proteome</keyword>
<dbReference type="Gene3D" id="3.40.50.1820">
    <property type="entry name" value="alpha/beta hydrolase"/>
    <property type="match status" value="1"/>
</dbReference>
<dbReference type="SUPFAM" id="SSF53474">
    <property type="entry name" value="alpha/beta-Hydrolases"/>
    <property type="match status" value="1"/>
</dbReference>
<reference evidence="1" key="1">
    <citation type="journal article" date="2023" name="Mol. Phylogenet. Evol.">
        <title>Genome-scale phylogeny and comparative genomics of the fungal order Sordariales.</title>
        <authorList>
            <person name="Hensen N."/>
            <person name="Bonometti L."/>
            <person name="Westerberg I."/>
            <person name="Brannstrom I.O."/>
            <person name="Guillou S."/>
            <person name="Cros-Aarteil S."/>
            <person name="Calhoun S."/>
            <person name="Haridas S."/>
            <person name="Kuo A."/>
            <person name="Mondo S."/>
            <person name="Pangilinan J."/>
            <person name="Riley R."/>
            <person name="LaButti K."/>
            <person name="Andreopoulos B."/>
            <person name="Lipzen A."/>
            <person name="Chen C."/>
            <person name="Yan M."/>
            <person name="Daum C."/>
            <person name="Ng V."/>
            <person name="Clum A."/>
            <person name="Steindorff A."/>
            <person name="Ohm R.A."/>
            <person name="Martin F."/>
            <person name="Silar P."/>
            <person name="Natvig D.O."/>
            <person name="Lalanne C."/>
            <person name="Gautier V."/>
            <person name="Ament-Velasquez S.L."/>
            <person name="Kruys A."/>
            <person name="Hutchinson M.I."/>
            <person name="Powell A.J."/>
            <person name="Barry K."/>
            <person name="Miller A.N."/>
            <person name="Grigoriev I.V."/>
            <person name="Debuchy R."/>
            <person name="Gladieux P."/>
            <person name="Hiltunen Thoren M."/>
            <person name="Johannesson H."/>
        </authorList>
    </citation>
    <scope>NUCLEOTIDE SEQUENCE</scope>
    <source>
        <strain evidence="1">CBS 892.96</strain>
    </source>
</reference>
<dbReference type="EMBL" id="MU866623">
    <property type="protein sequence ID" value="KAK4171168.1"/>
    <property type="molecule type" value="Genomic_DNA"/>
</dbReference>
<dbReference type="InterPro" id="IPR029058">
    <property type="entry name" value="AB_hydrolase_fold"/>
</dbReference>
<evidence type="ECO:0000313" key="1">
    <source>
        <dbReference type="EMBL" id="KAK4171168.1"/>
    </source>
</evidence>
<sequence>WFTSNLRWSSSFQIPGLKESVVGVRKVFREDDELLPRDRIILGGSGQGVAVALAALLADGQDGFASLCSFSGYFPLHHEAKVVIHQEREPGIGFCSPAKKATIIERMFGGLQWPCVAWVPRGTTYRVGTMLPAQVGKMTKLWLELQHLRDDQTVPGKYGDHIKDGMGRLGWKLIGGSVSAGTLG</sequence>
<name>A0AAN6VWV7_9PEZI</name>
<evidence type="ECO:0008006" key="3">
    <source>
        <dbReference type="Google" id="ProtNLM"/>
    </source>
</evidence>
<feature type="non-terminal residue" evidence="1">
    <location>
        <position position="1"/>
    </location>
</feature>
<evidence type="ECO:0000313" key="2">
    <source>
        <dbReference type="Proteomes" id="UP001302321"/>
    </source>
</evidence>
<proteinExistence type="predicted"/>
<dbReference type="Proteomes" id="UP001302321">
    <property type="component" value="Unassembled WGS sequence"/>
</dbReference>
<gene>
    <name evidence="1" type="ORF">QBC36DRAFT_367883</name>
</gene>
<organism evidence="1 2">
    <name type="scientific">Triangularia setosa</name>
    <dbReference type="NCBI Taxonomy" id="2587417"/>
    <lineage>
        <taxon>Eukaryota</taxon>
        <taxon>Fungi</taxon>
        <taxon>Dikarya</taxon>
        <taxon>Ascomycota</taxon>
        <taxon>Pezizomycotina</taxon>
        <taxon>Sordariomycetes</taxon>
        <taxon>Sordariomycetidae</taxon>
        <taxon>Sordariales</taxon>
        <taxon>Podosporaceae</taxon>
        <taxon>Triangularia</taxon>
    </lineage>
</organism>
<comment type="caution">
    <text evidence="1">The sequence shown here is derived from an EMBL/GenBank/DDBJ whole genome shotgun (WGS) entry which is preliminary data.</text>
</comment>
<accession>A0AAN6VWV7</accession>
<dbReference type="AlphaFoldDB" id="A0AAN6VWV7"/>